<feature type="region of interest" description="Disordered" evidence="2">
    <location>
        <begin position="96"/>
        <end position="124"/>
    </location>
</feature>
<proteinExistence type="predicted"/>
<accession>A0A0S4J0B0</accession>
<name>A0A0S4J0B0_BODSA</name>
<dbReference type="Proteomes" id="UP000051952">
    <property type="component" value="Unassembled WGS sequence"/>
</dbReference>
<protein>
    <submittedName>
        <fullName evidence="3">Uncharacterized protein</fullName>
    </submittedName>
</protein>
<keyword evidence="1" id="KW-0175">Coiled coil</keyword>
<sequence>MVTARGSGGGSRLEELETAAEYQRLLYEGHSEQLLDMKKHVRRVERKHQAQVQAANNKMKSFEADVDRVKASGTWALQRHCQQQQTTPNALAMMGTSSSIGGVGGGGSAQRHQRGAGGSSSNNKGGTIQISARCCAASTAAAMIDAGQ</sequence>
<evidence type="ECO:0000256" key="1">
    <source>
        <dbReference type="SAM" id="Coils"/>
    </source>
</evidence>
<organism evidence="3 4">
    <name type="scientific">Bodo saltans</name>
    <name type="common">Flagellated protozoan</name>
    <dbReference type="NCBI Taxonomy" id="75058"/>
    <lineage>
        <taxon>Eukaryota</taxon>
        <taxon>Discoba</taxon>
        <taxon>Euglenozoa</taxon>
        <taxon>Kinetoplastea</taxon>
        <taxon>Metakinetoplastina</taxon>
        <taxon>Eubodonida</taxon>
        <taxon>Bodonidae</taxon>
        <taxon>Bodo</taxon>
    </lineage>
</organism>
<dbReference type="VEuPathDB" id="TriTrypDB:BSAL_05120"/>
<gene>
    <name evidence="3" type="ORF">BSAL_05120</name>
</gene>
<evidence type="ECO:0000313" key="3">
    <source>
        <dbReference type="EMBL" id="CUG16974.1"/>
    </source>
</evidence>
<reference evidence="4" key="1">
    <citation type="submission" date="2015-09" db="EMBL/GenBank/DDBJ databases">
        <authorList>
            <consortium name="Pathogen Informatics"/>
        </authorList>
    </citation>
    <scope>NUCLEOTIDE SEQUENCE [LARGE SCALE GENOMIC DNA]</scope>
    <source>
        <strain evidence="4">Lake Konstanz</strain>
    </source>
</reference>
<dbReference type="AlphaFoldDB" id="A0A0S4J0B0"/>
<evidence type="ECO:0000313" key="4">
    <source>
        <dbReference type="Proteomes" id="UP000051952"/>
    </source>
</evidence>
<keyword evidence="4" id="KW-1185">Reference proteome</keyword>
<feature type="coiled-coil region" evidence="1">
    <location>
        <begin position="45"/>
        <end position="72"/>
    </location>
</feature>
<evidence type="ECO:0000256" key="2">
    <source>
        <dbReference type="SAM" id="MobiDB-lite"/>
    </source>
</evidence>
<dbReference type="EMBL" id="CYKH01000681">
    <property type="protein sequence ID" value="CUG16974.1"/>
    <property type="molecule type" value="Genomic_DNA"/>
</dbReference>